<dbReference type="EMBL" id="OX459124">
    <property type="protein sequence ID" value="CAI9112959.1"/>
    <property type="molecule type" value="Genomic_DNA"/>
</dbReference>
<dbReference type="InterPro" id="IPR032675">
    <property type="entry name" value="LRR_dom_sf"/>
</dbReference>
<dbReference type="Proteomes" id="UP001161247">
    <property type="component" value="Chromosome 7"/>
</dbReference>
<dbReference type="PANTHER" id="PTHR15140">
    <property type="entry name" value="TUBULIN-SPECIFIC CHAPERONE E"/>
    <property type="match status" value="1"/>
</dbReference>
<accession>A0AAV1DYB6</accession>
<organism evidence="1 2">
    <name type="scientific">Oldenlandia corymbosa var. corymbosa</name>
    <dbReference type="NCBI Taxonomy" id="529605"/>
    <lineage>
        <taxon>Eukaryota</taxon>
        <taxon>Viridiplantae</taxon>
        <taxon>Streptophyta</taxon>
        <taxon>Embryophyta</taxon>
        <taxon>Tracheophyta</taxon>
        <taxon>Spermatophyta</taxon>
        <taxon>Magnoliopsida</taxon>
        <taxon>eudicotyledons</taxon>
        <taxon>Gunneridae</taxon>
        <taxon>Pentapetalae</taxon>
        <taxon>asterids</taxon>
        <taxon>lamiids</taxon>
        <taxon>Gentianales</taxon>
        <taxon>Rubiaceae</taxon>
        <taxon>Rubioideae</taxon>
        <taxon>Spermacoceae</taxon>
        <taxon>Hedyotis-Oldenlandia complex</taxon>
        <taxon>Oldenlandia</taxon>
    </lineage>
</organism>
<name>A0AAV1DYB6_OLDCO</name>
<gene>
    <name evidence="1" type="ORF">OLC1_LOCUS20052</name>
</gene>
<reference evidence="1" key="1">
    <citation type="submission" date="2023-03" db="EMBL/GenBank/DDBJ databases">
        <authorList>
            <person name="Julca I."/>
        </authorList>
    </citation>
    <scope>NUCLEOTIDE SEQUENCE</scope>
</reference>
<sequence>MDELNLKPFIYLVTFSYDRVERVLKKFPNLRALKFQLCGLDNHDGDPVVQAVMVHDILTQLESLFFYQHVNLKPEVEFCLPAKLKKLTLGSFKLTARILSGIRKLPNLEYLNLKGTESDGYTWRMEEEEEEQFSKLRILKLESQSLRFWSDSDDDQFGSLEKLVLSGCSDLEEMPCCLENNTTLQMIKTTGCRSTVTDLVKKIEEVQTDNGNSNLKIIISKESS</sequence>
<protein>
    <submittedName>
        <fullName evidence="1">OLC1v1013474C1</fullName>
    </submittedName>
</protein>
<proteinExistence type="predicted"/>
<dbReference type="PANTHER" id="PTHR15140:SF39">
    <property type="entry name" value="LATE BLIGHT RESISTANCE PROTEIN HOMOLOG R1B-14"/>
    <property type="match status" value="1"/>
</dbReference>
<keyword evidence="2" id="KW-1185">Reference proteome</keyword>
<dbReference type="SUPFAM" id="SSF52047">
    <property type="entry name" value="RNI-like"/>
    <property type="match status" value="1"/>
</dbReference>
<dbReference type="AlphaFoldDB" id="A0AAV1DYB6"/>
<evidence type="ECO:0000313" key="1">
    <source>
        <dbReference type="EMBL" id="CAI9112959.1"/>
    </source>
</evidence>
<evidence type="ECO:0000313" key="2">
    <source>
        <dbReference type="Proteomes" id="UP001161247"/>
    </source>
</evidence>
<dbReference type="Gene3D" id="3.80.10.10">
    <property type="entry name" value="Ribonuclease Inhibitor"/>
    <property type="match status" value="1"/>
</dbReference>